<dbReference type="SUPFAM" id="SSF52540">
    <property type="entry name" value="P-loop containing nucleoside triphosphate hydrolases"/>
    <property type="match status" value="1"/>
</dbReference>
<comment type="similarity">
    <text evidence="1">Belongs to the GSP E family.</text>
</comment>
<feature type="domain" description="Bacterial type II secretion system protein E" evidence="4">
    <location>
        <begin position="380"/>
        <end position="394"/>
    </location>
</feature>
<evidence type="ECO:0000256" key="2">
    <source>
        <dbReference type="ARBA" id="ARBA00022741"/>
    </source>
</evidence>
<dbReference type="Gene3D" id="3.30.450.90">
    <property type="match status" value="1"/>
</dbReference>
<gene>
    <name evidence="5" type="primary">xpsE</name>
    <name evidence="5" type="ORF">AN619_07660</name>
</gene>
<dbReference type="SUPFAM" id="SSF160246">
    <property type="entry name" value="EspE N-terminal domain-like"/>
    <property type="match status" value="1"/>
</dbReference>
<dbReference type="InterPro" id="IPR001482">
    <property type="entry name" value="T2SS/T4SS_dom"/>
</dbReference>
<protein>
    <submittedName>
        <fullName evidence="5">Type II secretion system protein E</fullName>
    </submittedName>
</protein>
<dbReference type="FunFam" id="3.30.300.160:FF:000002">
    <property type="entry name" value="Type II secretion system protein E"/>
    <property type="match status" value="1"/>
</dbReference>
<keyword evidence="2" id="KW-0547">Nucleotide-binding</keyword>
<proteinExistence type="inferred from homology"/>
<dbReference type="Proteomes" id="UP000070456">
    <property type="component" value="Unassembled WGS sequence"/>
</dbReference>
<keyword evidence="6" id="KW-1185">Reference proteome</keyword>
<sequence>MLNQNRKRLGDLLVDAGLITKEQLNIALELQKKTGKKLGELLIEENYVQEKEIIEVLEFQLGIPHMDLEKYYIDPDIPKLISEVLARRHVLIPIKKDRGKIVVAMADPLNIFAMDDIKIATGLDVEPVIASKKDILNAIEQYYGQQYAEKAIEDFKKQYNMDDISVLDDDVLNEINNAPIVRLINSIIQQAVKAKASDIHIEPFEEIVRVRFRVDGELQEIMTPSKSAHSAIITRIKIMGKMNIAEKRVPQDGRIETVVDGKEVDLRISILPTVHGEKIVIRLLDRSGFLVSKSQLGFTDDNLALFDKIIRNPSGMILVTGPTGSGKTTTLYTILSELNKPNINVITIEDPVEYRLHGTNQVQVNIKAGLTFASGLRSILRQDPDVIMIGEIRDAETAQIATRAAITGHLVLSTMHTNDTASTVARLVDMGIEPYLVSSSVVGVVAQRLVKRVCPQCAVPYEPTNAERKLLELTYEVTLYKGKGCSACNFTGYKGRTAIHEVMPVQREIRALIDSRAAIDEIRRTAIKHGTTPLKENCKQLIFHGITTTEELLRVAYSID</sequence>
<dbReference type="STRING" id="520762.AN619_07660"/>
<dbReference type="FunFam" id="3.30.450.90:FF:000001">
    <property type="entry name" value="Type II secretion system ATPase GspE"/>
    <property type="match status" value="1"/>
</dbReference>
<comment type="caution">
    <text evidence="5">The sequence shown here is derived from an EMBL/GenBank/DDBJ whole genome shotgun (WGS) entry which is preliminary data.</text>
</comment>
<dbReference type="PROSITE" id="PS00662">
    <property type="entry name" value="T2SP_E"/>
    <property type="match status" value="1"/>
</dbReference>
<dbReference type="InterPro" id="IPR037257">
    <property type="entry name" value="T2SS_E_N_sf"/>
</dbReference>
<dbReference type="InterPro" id="IPR007831">
    <property type="entry name" value="T2SS_GspE_N"/>
</dbReference>
<dbReference type="GO" id="GO:0016887">
    <property type="term" value="F:ATP hydrolysis activity"/>
    <property type="evidence" value="ECO:0007669"/>
    <property type="project" value="TreeGrafter"/>
</dbReference>
<dbReference type="RefSeq" id="WP_068555150.1">
    <property type="nucleotide sequence ID" value="NZ_LOEE01000021.1"/>
</dbReference>
<dbReference type="PANTHER" id="PTHR30258">
    <property type="entry name" value="TYPE II SECRETION SYSTEM PROTEIN GSPE-RELATED"/>
    <property type="match status" value="1"/>
</dbReference>
<dbReference type="InterPro" id="IPR003593">
    <property type="entry name" value="AAA+_ATPase"/>
</dbReference>
<dbReference type="PATRIC" id="fig|520762.4.peg.860"/>
<name>A0A140L899_9FIRM</name>
<dbReference type="GO" id="GO:0005524">
    <property type="term" value="F:ATP binding"/>
    <property type="evidence" value="ECO:0007669"/>
    <property type="project" value="UniProtKB-KW"/>
</dbReference>
<dbReference type="FunFam" id="3.40.50.300:FF:000398">
    <property type="entry name" value="Type IV pilus assembly ATPase PilB"/>
    <property type="match status" value="1"/>
</dbReference>
<dbReference type="EMBL" id="LOEE01000021">
    <property type="protein sequence ID" value="KXG76774.1"/>
    <property type="molecule type" value="Genomic_DNA"/>
</dbReference>
<dbReference type="Pfam" id="PF00437">
    <property type="entry name" value="T2SSE"/>
    <property type="match status" value="1"/>
</dbReference>
<dbReference type="Pfam" id="PF05157">
    <property type="entry name" value="MshEN"/>
    <property type="match status" value="1"/>
</dbReference>
<accession>A0A140L899</accession>
<dbReference type="Gene3D" id="3.40.50.300">
    <property type="entry name" value="P-loop containing nucleotide triphosphate hydrolases"/>
    <property type="match status" value="1"/>
</dbReference>
<evidence type="ECO:0000313" key="5">
    <source>
        <dbReference type="EMBL" id="KXG76774.1"/>
    </source>
</evidence>
<organism evidence="5 6">
    <name type="scientific">Thermotalea metallivorans</name>
    <dbReference type="NCBI Taxonomy" id="520762"/>
    <lineage>
        <taxon>Bacteria</taxon>
        <taxon>Bacillati</taxon>
        <taxon>Bacillota</taxon>
        <taxon>Clostridia</taxon>
        <taxon>Peptostreptococcales</taxon>
        <taxon>Thermotaleaceae</taxon>
        <taxon>Thermotalea</taxon>
    </lineage>
</organism>
<reference evidence="5 6" key="1">
    <citation type="submission" date="2015-12" db="EMBL/GenBank/DDBJ databases">
        <title>Draft genome sequence of the thermoanaerobe Thermotalea metallivorans, an isolate from the runoff channel of the Great Artesian Basin, Australia.</title>
        <authorList>
            <person name="Patel B.K."/>
        </authorList>
    </citation>
    <scope>NUCLEOTIDE SEQUENCE [LARGE SCALE GENOMIC DNA]</scope>
    <source>
        <strain evidence="5 6">B2-1</strain>
    </source>
</reference>
<dbReference type="SMART" id="SM00382">
    <property type="entry name" value="AAA"/>
    <property type="match status" value="1"/>
</dbReference>
<evidence type="ECO:0000259" key="4">
    <source>
        <dbReference type="PROSITE" id="PS00662"/>
    </source>
</evidence>
<dbReference type="Gene3D" id="3.30.300.160">
    <property type="entry name" value="Type II secretion system, protein E, N-terminal domain"/>
    <property type="match status" value="1"/>
</dbReference>
<evidence type="ECO:0000313" key="6">
    <source>
        <dbReference type="Proteomes" id="UP000070456"/>
    </source>
</evidence>
<dbReference type="PANTHER" id="PTHR30258:SF1">
    <property type="entry name" value="PROTEIN TRANSPORT PROTEIN HOFB HOMOLOG"/>
    <property type="match status" value="1"/>
</dbReference>
<dbReference type="CDD" id="cd01129">
    <property type="entry name" value="PulE-GspE-like"/>
    <property type="match status" value="1"/>
</dbReference>
<dbReference type="InterPro" id="IPR027417">
    <property type="entry name" value="P-loop_NTPase"/>
</dbReference>
<evidence type="ECO:0000256" key="1">
    <source>
        <dbReference type="ARBA" id="ARBA00006611"/>
    </source>
</evidence>
<dbReference type="OrthoDB" id="9808272at2"/>
<evidence type="ECO:0000256" key="3">
    <source>
        <dbReference type="ARBA" id="ARBA00022840"/>
    </source>
</evidence>
<dbReference type="AlphaFoldDB" id="A0A140L899"/>
<dbReference type="GO" id="GO:0005886">
    <property type="term" value="C:plasma membrane"/>
    <property type="evidence" value="ECO:0007669"/>
    <property type="project" value="TreeGrafter"/>
</dbReference>
<keyword evidence="3" id="KW-0067">ATP-binding</keyword>